<reference evidence="2 3" key="1">
    <citation type="journal article" date="2019" name="Int. J. Syst. Evol. Microbiol.">
        <title>Anaerobacillus alkaliphilus sp. nov., a novel alkaliphilic and moderately halophilic bacterium.</title>
        <authorList>
            <person name="Borsodi A.K."/>
            <person name="Aszalos J.M."/>
            <person name="Bihari P."/>
            <person name="Nagy I."/>
            <person name="Schumann P."/>
            <person name="Sproer C."/>
            <person name="Kovacs A.L."/>
            <person name="Boka K."/>
            <person name="Dobosy P."/>
            <person name="Ovari M."/>
            <person name="Szili-Kovacs T."/>
            <person name="Toth E."/>
        </authorList>
    </citation>
    <scope>NUCLEOTIDE SEQUENCE [LARGE SCALE GENOMIC DNA]</scope>
    <source>
        <strain evidence="2 3">B16-10</strain>
    </source>
</reference>
<feature type="transmembrane region" description="Helical" evidence="1">
    <location>
        <begin position="68"/>
        <end position="84"/>
    </location>
</feature>
<accession>A0A4Q0W1J9</accession>
<keyword evidence="1" id="KW-1133">Transmembrane helix</keyword>
<evidence type="ECO:0000256" key="1">
    <source>
        <dbReference type="SAM" id="Phobius"/>
    </source>
</evidence>
<name>A0A4Q0W1J9_9BACI</name>
<organism evidence="2 3">
    <name type="scientific">Anaerobacillus alkaliphilus</name>
    <dbReference type="NCBI Taxonomy" id="1548597"/>
    <lineage>
        <taxon>Bacteria</taxon>
        <taxon>Bacillati</taxon>
        <taxon>Bacillota</taxon>
        <taxon>Bacilli</taxon>
        <taxon>Bacillales</taxon>
        <taxon>Bacillaceae</taxon>
        <taxon>Anaerobacillus</taxon>
    </lineage>
</organism>
<keyword evidence="1" id="KW-0812">Transmembrane</keyword>
<protein>
    <recommendedName>
        <fullName evidence="4">DUF4181 domain-containing protein</fullName>
    </recommendedName>
</protein>
<dbReference type="AlphaFoldDB" id="A0A4Q0W1J9"/>
<evidence type="ECO:0000313" key="2">
    <source>
        <dbReference type="EMBL" id="RXJ04471.1"/>
    </source>
</evidence>
<comment type="caution">
    <text evidence="2">The sequence shown here is derived from an EMBL/GenBank/DDBJ whole genome shotgun (WGS) entry which is preliminary data.</text>
</comment>
<dbReference type="RefSeq" id="WP_129076813.1">
    <property type="nucleotide sequence ID" value="NZ_QOUX01000001.1"/>
</dbReference>
<evidence type="ECO:0000313" key="3">
    <source>
        <dbReference type="Proteomes" id="UP000290649"/>
    </source>
</evidence>
<dbReference type="Proteomes" id="UP000290649">
    <property type="component" value="Unassembled WGS sequence"/>
</dbReference>
<keyword evidence="1" id="KW-0472">Membrane</keyword>
<gene>
    <name evidence="2" type="ORF">DS745_03545</name>
</gene>
<evidence type="ECO:0008006" key="4">
    <source>
        <dbReference type="Google" id="ProtNLM"/>
    </source>
</evidence>
<dbReference type="OrthoDB" id="9937571at2"/>
<proteinExistence type="predicted"/>
<keyword evidence="3" id="KW-1185">Reference proteome</keyword>
<feature type="transmembrane region" description="Helical" evidence="1">
    <location>
        <begin position="32"/>
        <end position="47"/>
    </location>
</feature>
<dbReference type="EMBL" id="QOUX01000001">
    <property type="protein sequence ID" value="RXJ04471.1"/>
    <property type="molecule type" value="Genomic_DNA"/>
</dbReference>
<sequence length="85" mass="10142">MKISTLLYLIIFLLSIGFYNQALEPVIGDRSLKIFSFIVILYILDFVKKKLEIRFEFLTKRLDKQLSVWIVIGVIFTFIIIYMFQ</sequence>